<evidence type="ECO:0000256" key="3">
    <source>
        <dbReference type="ARBA" id="ARBA00022475"/>
    </source>
</evidence>
<evidence type="ECO:0000256" key="6">
    <source>
        <dbReference type="ARBA" id="ARBA00023136"/>
    </source>
</evidence>
<feature type="transmembrane region" description="Helical" evidence="7">
    <location>
        <begin position="242"/>
        <end position="261"/>
    </location>
</feature>
<dbReference type="InterPro" id="IPR037185">
    <property type="entry name" value="EmrE-like"/>
</dbReference>
<dbReference type="InterPro" id="IPR050638">
    <property type="entry name" value="AA-Vitamin_Transporters"/>
</dbReference>
<evidence type="ECO:0000313" key="9">
    <source>
        <dbReference type="EMBL" id="KPL75284.1"/>
    </source>
</evidence>
<evidence type="ECO:0000256" key="5">
    <source>
        <dbReference type="ARBA" id="ARBA00022989"/>
    </source>
</evidence>
<dbReference type="EMBL" id="LGHJ01000015">
    <property type="protein sequence ID" value="KPL75284.1"/>
    <property type="molecule type" value="Genomic_DNA"/>
</dbReference>
<dbReference type="STRING" id="360411.AC812_09810"/>
<keyword evidence="10" id="KW-1185">Reference proteome</keyword>
<feature type="transmembrane region" description="Helical" evidence="7">
    <location>
        <begin position="60"/>
        <end position="77"/>
    </location>
</feature>
<feature type="domain" description="EamA" evidence="8">
    <location>
        <begin position="148"/>
        <end position="284"/>
    </location>
</feature>
<proteinExistence type="inferred from homology"/>
<feature type="transmembrane region" description="Helical" evidence="7">
    <location>
        <begin position="27"/>
        <end position="48"/>
    </location>
</feature>
<dbReference type="PANTHER" id="PTHR32322:SF18">
    <property type="entry name" value="S-ADENOSYLMETHIONINE_S-ADENOSYLHOMOCYSTEINE TRANSPORTER"/>
    <property type="match status" value="1"/>
</dbReference>
<comment type="subcellular location">
    <subcellularLocation>
        <location evidence="1">Cell membrane</location>
        <topology evidence="1">Multi-pass membrane protein</topology>
    </subcellularLocation>
</comment>
<comment type="similarity">
    <text evidence="2">Belongs to the EamA transporter family.</text>
</comment>
<evidence type="ECO:0000313" key="10">
    <source>
        <dbReference type="Proteomes" id="UP000050514"/>
    </source>
</evidence>
<name>A0A0P6XS28_9CHLR</name>
<organism evidence="9 10">
    <name type="scientific">Bellilinea caldifistulae</name>
    <dbReference type="NCBI Taxonomy" id="360411"/>
    <lineage>
        <taxon>Bacteria</taxon>
        <taxon>Bacillati</taxon>
        <taxon>Chloroflexota</taxon>
        <taxon>Anaerolineae</taxon>
        <taxon>Anaerolineales</taxon>
        <taxon>Anaerolineaceae</taxon>
        <taxon>Bellilinea</taxon>
    </lineage>
</organism>
<dbReference type="AlphaFoldDB" id="A0A0P6XS28"/>
<dbReference type="Proteomes" id="UP000050514">
    <property type="component" value="Unassembled WGS sequence"/>
</dbReference>
<reference evidence="9 10" key="1">
    <citation type="submission" date="2015-07" db="EMBL/GenBank/DDBJ databases">
        <title>Draft genome of Bellilinea caldifistulae DSM 17877.</title>
        <authorList>
            <person name="Hemp J."/>
            <person name="Ward L.M."/>
            <person name="Pace L.A."/>
            <person name="Fischer W.W."/>
        </authorList>
    </citation>
    <scope>NUCLEOTIDE SEQUENCE [LARGE SCALE GENOMIC DNA]</scope>
    <source>
        <strain evidence="9 10">GOMI-1</strain>
    </source>
</reference>
<keyword evidence="5 7" id="KW-1133">Transmembrane helix</keyword>
<dbReference type="GO" id="GO:0005886">
    <property type="term" value="C:plasma membrane"/>
    <property type="evidence" value="ECO:0007669"/>
    <property type="project" value="UniProtKB-SubCell"/>
</dbReference>
<feature type="transmembrane region" description="Helical" evidence="7">
    <location>
        <begin position="267"/>
        <end position="284"/>
    </location>
</feature>
<sequence length="294" mass="31586">MLKVLFAVSVWGGSFIATKIALRDAAPVTIVWTRFGIGVLILGLAVRLRGAYRRPGLRDLAYFALLGGLGITFHQWLQSTGLITAQATTTAWIVASTPVFMALLGWLFLRESLGPVRLGGILLAAVGVLLVVSRGDWRALSLGRFGTPGDLLILISAPNWAIFSTLSRDGLRRYPAALMMFFVMGFGWLFSSAFFLSGPGFADLSHLTVDGWAAVLFLGIACSGLAYIFWYDALQAMPSAQVGVFLYLEPLVTVAVAGLMLGEVLTPATLIGGMIILLGVWLVNRQMNGMGRKG</sequence>
<gene>
    <name evidence="9" type="ORF">AC812_09810</name>
</gene>
<keyword evidence="6 7" id="KW-0472">Membrane</keyword>
<feature type="domain" description="EamA" evidence="8">
    <location>
        <begin position="3"/>
        <end position="132"/>
    </location>
</feature>
<dbReference type="PANTHER" id="PTHR32322">
    <property type="entry name" value="INNER MEMBRANE TRANSPORTER"/>
    <property type="match status" value="1"/>
</dbReference>
<feature type="transmembrane region" description="Helical" evidence="7">
    <location>
        <begin position="145"/>
        <end position="163"/>
    </location>
</feature>
<accession>A0A0P6XS28</accession>
<keyword evidence="4 7" id="KW-0812">Transmembrane</keyword>
<feature type="transmembrane region" description="Helical" evidence="7">
    <location>
        <begin position="89"/>
        <end position="109"/>
    </location>
</feature>
<evidence type="ECO:0000256" key="4">
    <source>
        <dbReference type="ARBA" id="ARBA00022692"/>
    </source>
</evidence>
<dbReference type="Pfam" id="PF00892">
    <property type="entry name" value="EamA"/>
    <property type="match status" value="2"/>
</dbReference>
<evidence type="ECO:0000256" key="1">
    <source>
        <dbReference type="ARBA" id="ARBA00004651"/>
    </source>
</evidence>
<evidence type="ECO:0000256" key="7">
    <source>
        <dbReference type="SAM" id="Phobius"/>
    </source>
</evidence>
<evidence type="ECO:0000256" key="2">
    <source>
        <dbReference type="ARBA" id="ARBA00007362"/>
    </source>
</evidence>
<comment type="caution">
    <text evidence="9">The sequence shown here is derived from an EMBL/GenBank/DDBJ whole genome shotgun (WGS) entry which is preliminary data.</text>
</comment>
<feature type="transmembrane region" description="Helical" evidence="7">
    <location>
        <begin position="211"/>
        <end position="230"/>
    </location>
</feature>
<dbReference type="SUPFAM" id="SSF103481">
    <property type="entry name" value="Multidrug resistance efflux transporter EmrE"/>
    <property type="match status" value="2"/>
</dbReference>
<protein>
    <recommendedName>
        <fullName evidence="8">EamA domain-containing protein</fullName>
    </recommendedName>
</protein>
<feature type="transmembrane region" description="Helical" evidence="7">
    <location>
        <begin position="116"/>
        <end position="133"/>
    </location>
</feature>
<dbReference type="InterPro" id="IPR000620">
    <property type="entry name" value="EamA_dom"/>
</dbReference>
<keyword evidence="3" id="KW-1003">Cell membrane</keyword>
<feature type="transmembrane region" description="Helical" evidence="7">
    <location>
        <begin position="175"/>
        <end position="196"/>
    </location>
</feature>
<evidence type="ECO:0000259" key="8">
    <source>
        <dbReference type="Pfam" id="PF00892"/>
    </source>
</evidence>